<reference evidence="9" key="1">
    <citation type="submission" date="2020-02" db="EMBL/GenBank/DDBJ databases">
        <title>Flavobacterium sp. genome.</title>
        <authorList>
            <person name="Jung H.S."/>
            <person name="Baek J.H."/>
            <person name="Jeon C.O."/>
        </authorList>
    </citation>
    <scope>NUCLEOTIDE SEQUENCE</scope>
    <source>
        <strain evidence="9">SE-s28</strain>
    </source>
</reference>
<protein>
    <submittedName>
        <fullName evidence="9">TonB-dependent receptor</fullName>
    </submittedName>
</protein>
<dbReference type="Pfam" id="PF07715">
    <property type="entry name" value="Plug"/>
    <property type="match status" value="1"/>
</dbReference>
<evidence type="ECO:0000313" key="10">
    <source>
        <dbReference type="Proteomes" id="UP000712080"/>
    </source>
</evidence>
<keyword evidence="5" id="KW-0732">Signal</keyword>
<keyword evidence="3" id="KW-1134">Transmembrane beta strand</keyword>
<dbReference type="GO" id="GO:0009279">
    <property type="term" value="C:cell outer membrane"/>
    <property type="evidence" value="ECO:0007669"/>
    <property type="project" value="UniProtKB-SubCell"/>
</dbReference>
<evidence type="ECO:0000256" key="3">
    <source>
        <dbReference type="ARBA" id="ARBA00022452"/>
    </source>
</evidence>
<dbReference type="InterPro" id="IPR012910">
    <property type="entry name" value="Plug_dom"/>
</dbReference>
<keyword evidence="6" id="KW-0472">Membrane</keyword>
<keyword evidence="7" id="KW-0998">Cell outer membrane</keyword>
<dbReference type="InterPro" id="IPR039426">
    <property type="entry name" value="TonB-dep_rcpt-like"/>
</dbReference>
<dbReference type="GO" id="GO:0015344">
    <property type="term" value="F:siderophore uptake transmembrane transporter activity"/>
    <property type="evidence" value="ECO:0007669"/>
    <property type="project" value="TreeGrafter"/>
</dbReference>
<accession>A0A972FNR8</accession>
<evidence type="ECO:0000256" key="1">
    <source>
        <dbReference type="ARBA" id="ARBA00004571"/>
    </source>
</evidence>
<proteinExistence type="predicted"/>
<dbReference type="EMBL" id="JAAMPU010000108">
    <property type="protein sequence ID" value="NMH29416.1"/>
    <property type="molecule type" value="Genomic_DNA"/>
</dbReference>
<evidence type="ECO:0000256" key="7">
    <source>
        <dbReference type="ARBA" id="ARBA00023237"/>
    </source>
</evidence>
<evidence type="ECO:0000259" key="8">
    <source>
        <dbReference type="Pfam" id="PF07715"/>
    </source>
</evidence>
<dbReference type="Proteomes" id="UP000712080">
    <property type="component" value="Unassembled WGS sequence"/>
</dbReference>
<keyword evidence="9" id="KW-0675">Receptor</keyword>
<dbReference type="Gene3D" id="2.170.130.10">
    <property type="entry name" value="TonB-dependent receptor, plug domain"/>
    <property type="match status" value="1"/>
</dbReference>
<evidence type="ECO:0000256" key="6">
    <source>
        <dbReference type="ARBA" id="ARBA00023136"/>
    </source>
</evidence>
<comment type="subcellular location">
    <subcellularLocation>
        <location evidence="1">Cell outer membrane</location>
        <topology evidence="1">Multi-pass membrane protein</topology>
    </subcellularLocation>
</comment>
<name>A0A972FNR8_9FLAO</name>
<evidence type="ECO:0000256" key="2">
    <source>
        <dbReference type="ARBA" id="ARBA00022448"/>
    </source>
</evidence>
<feature type="domain" description="TonB-dependent receptor plug" evidence="8">
    <location>
        <begin position="147"/>
        <end position="223"/>
    </location>
</feature>
<dbReference type="PANTHER" id="PTHR30069:SF29">
    <property type="entry name" value="HEMOGLOBIN AND HEMOGLOBIN-HAPTOGLOBIN-BINDING PROTEIN 1-RELATED"/>
    <property type="match status" value="1"/>
</dbReference>
<dbReference type="Gene3D" id="2.40.170.20">
    <property type="entry name" value="TonB-dependent receptor, beta-barrel domain"/>
    <property type="match status" value="1"/>
</dbReference>
<keyword evidence="10" id="KW-1185">Reference proteome</keyword>
<keyword evidence="4" id="KW-0812">Transmembrane</keyword>
<evidence type="ECO:0000256" key="5">
    <source>
        <dbReference type="ARBA" id="ARBA00022729"/>
    </source>
</evidence>
<evidence type="ECO:0000313" key="9">
    <source>
        <dbReference type="EMBL" id="NMH29416.1"/>
    </source>
</evidence>
<gene>
    <name evidence="9" type="ORF">G6047_15360</name>
</gene>
<sequence>MNEFRIWLIFLLFAAFGLHAQHGNKERIPLLDIIAEIEIDHKVRFSYLDQTIAGIFAIPPDPKLSLGAKIQWLRVQTGLEFDFSSPASITITKPIVFTPEQKDSIRIEKLEEVVVHQYLTSGISRKQDGATVISPPKFGLLPGLTEADVLQTMQQLPGITSVDETISNINIRGGTHDQNLFLWNGIRMFQTGHFFGQISAFNPTIPQKITVYKNGTPASLGESVSGTADIVTQTDLNAPDMAEIGANMIAAQAFVRAKLWKNGAVTISGRRSLTDFFDSPAYKSYSDRVFQNTVVTNLQNDENITYETDKDFYFYDLSLQLHQKIAQKHDFILSGILIENELAIDQRRYQDGTILSGRSVLQQSSWGTAAKYTYTINENTEIGAQWALSHFVLNGVNTSVQNDQSLSQQNEVLSNDVQIHGNHRFSETLSATATYEFSETSMENYDSTTLPDFERNEKRVMRSQALSGQANWISESGKWIVRPGLRLNYFGRARLFRMEPRLNSSYQIQNKLRLELMGEFKSQSAAQIIDLQQDFLGLEKRRWVMSNQQEIPIEKSMQASVGLIYEPENWLFTVESYYKRVTGIYSGTQSFQNQLEFEKIIGRYDIIGAEILAQRQWGKIRCWLSYSINHNDYTFKTYNPQQFPNNFHLANAATCAGIYESKQFKVALGAKWFTGKPQTYPIGESTDNGTILYELPNSSRLQSYFQMNLSATHIWQLSGKGQLSAGISIMNLLNTRCVINRYYRLDDTENIERIDTYSLGRTPNISLKFSI</sequence>
<evidence type="ECO:0000256" key="4">
    <source>
        <dbReference type="ARBA" id="ARBA00022692"/>
    </source>
</evidence>
<comment type="caution">
    <text evidence="9">The sequence shown here is derived from an EMBL/GenBank/DDBJ whole genome shotgun (WGS) entry which is preliminary data.</text>
</comment>
<dbReference type="SUPFAM" id="SSF56935">
    <property type="entry name" value="Porins"/>
    <property type="match status" value="1"/>
</dbReference>
<keyword evidence="2" id="KW-0813">Transport</keyword>
<dbReference type="PANTHER" id="PTHR30069">
    <property type="entry name" value="TONB-DEPENDENT OUTER MEMBRANE RECEPTOR"/>
    <property type="match status" value="1"/>
</dbReference>
<dbReference type="InterPro" id="IPR036942">
    <property type="entry name" value="Beta-barrel_TonB_sf"/>
</dbReference>
<dbReference type="InterPro" id="IPR037066">
    <property type="entry name" value="Plug_dom_sf"/>
</dbReference>
<dbReference type="AlphaFoldDB" id="A0A972FNR8"/>
<dbReference type="RefSeq" id="WP_169528509.1">
    <property type="nucleotide sequence ID" value="NZ_JAAMPU010000108.1"/>
</dbReference>
<organism evidence="9 10">
    <name type="scientific">Flavobacterium silvaticum</name>
    <dbReference type="NCBI Taxonomy" id="1852020"/>
    <lineage>
        <taxon>Bacteria</taxon>
        <taxon>Pseudomonadati</taxon>
        <taxon>Bacteroidota</taxon>
        <taxon>Flavobacteriia</taxon>
        <taxon>Flavobacteriales</taxon>
        <taxon>Flavobacteriaceae</taxon>
        <taxon>Flavobacterium</taxon>
    </lineage>
</organism>
<dbReference type="GO" id="GO:0044718">
    <property type="term" value="P:siderophore transmembrane transport"/>
    <property type="evidence" value="ECO:0007669"/>
    <property type="project" value="TreeGrafter"/>
</dbReference>